<accession>A0A0W4ZE77</accession>
<comment type="similarity">
    <text evidence="1">Belongs to the NARF family.</text>
</comment>
<dbReference type="Gene3D" id="3.40.50.1780">
    <property type="match status" value="1"/>
</dbReference>
<dbReference type="Proteomes" id="UP000054454">
    <property type="component" value="Unassembled WGS sequence"/>
</dbReference>
<evidence type="ECO:0000313" key="5">
    <source>
        <dbReference type="EMBL" id="KTW26678.1"/>
    </source>
</evidence>
<keyword evidence="2" id="KW-0479">Metal-binding</keyword>
<protein>
    <recommendedName>
        <fullName evidence="4">Iron hydrogenase large subunit C-terminal domain-containing protein</fullName>
    </recommendedName>
</protein>
<keyword evidence="3" id="KW-0411">Iron-sulfur</keyword>
<gene>
    <name evidence="5" type="ORF">T552_02686</name>
</gene>
<evidence type="ECO:0000313" key="6">
    <source>
        <dbReference type="Proteomes" id="UP000054454"/>
    </source>
</evidence>
<dbReference type="PANTHER" id="PTHR11615">
    <property type="entry name" value="NITRATE, FORMATE, IRON DEHYDROGENASE"/>
    <property type="match status" value="1"/>
</dbReference>
<keyword evidence="2" id="KW-0004">4Fe-4S</keyword>
<dbReference type="InterPro" id="IPR004108">
    <property type="entry name" value="Fe_hydrogenase_lsu_C"/>
</dbReference>
<reference evidence="6" key="1">
    <citation type="journal article" date="2016" name="Nat. Commun.">
        <title>Genome analysis of three Pneumocystis species reveals adaptation mechanisms to life exclusively in mammalian hosts.</title>
        <authorList>
            <person name="Ma L."/>
            <person name="Chen Z."/>
            <person name="Huang D.W."/>
            <person name="Kutty G."/>
            <person name="Ishihara M."/>
            <person name="Wang H."/>
            <person name="Abouelleil A."/>
            <person name="Bishop L."/>
            <person name="Davey E."/>
            <person name="Deng R."/>
            <person name="Deng X."/>
            <person name="Fan L."/>
            <person name="Fantoni G."/>
            <person name="Fitzgerald M."/>
            <person name="Gogineni E."/>
            <person name="Goldberg J.M."/>
            <person name="Handley G."/>
            <person name="Hu X."/>
            <person name="Huber C."/>
            <person name="Jiao X."/>
            <person name="Jones K."/>
            <person name="Levin J.Z."/>
            <person name="Liu Y."/>
            <person name="Macdonald P."/>
            <person name="Melnikov A."/>
            <person name="Raley C."/>
            <person name="Sassi M."/>
            <person name="Sherman B.T."/>
            <person name="Song X."/>
            <person name="Sykes S."/>
            <person name="Tran B."/>
            <person name="Walsh L."/>
            <person name="Xia Y."/>
            <person name="Yang J."/>
            <person name="Young S."/>
            <person name="Zeng Q."/>
            <person name="Zheng X."/>
            <person name="Stephens R."/>
            <person name="Nusbaum C."/>
            <person name="Birren B.W."/>
            <person name="Azadi P."/>
            <person name="Lempicki R.A."/>
            <person name="Cuomo C.A."/>
            <person name="Kovacs J.A."/>
        </authorList>
    </citation>
    <scope>NUCLEOTIDE SEQUENCE [LARGE SCALE GENOMIC DNA]</scope>
    <source>
        <strain evidence="6">B80</strain>
    </source>
</reference>
<evidence type="ECO:0000256" key="3">
    <source>
        <dbReference type="ARBA" id="ARBA00023014"/>
    </source>
</evidence>
<evidence type="ECO:0000256" key="2">
    <source>
        <dbReference type="ARBA" id="ARBA00022485"/>
    </source>
</evidence>
<dbReference type="RefSeq" id="XP_018225013.1">
    <property type="nucleotide sequence ID" value="XM_018371217.1"/>
</dbReference>
<dbReference type="SUPFAM" id="SSF53920">
    <property type="entry name" value="Fe-only hydrogenase"/>
    <property type="match status" value="1"/>
</dbReference>
<keyword evidence="6" id="KW-1185">Reference proteome</keyword>
<dbReference type="EMBL" id="LFVZ01000012">
    <property type="protein sequence ID" value="KTW26678.1"/>
    <property type="molecule type" value="Genomic_DNA"/>
</dbReference>
<dbReference type="InterPro" id="IPR050340">
    <property type="entry name" value="Cytosolic_Fe-S_CAF"/>
</dbReference>
<dbReference type="VEuPathDB" id="FungiDB:T552_02686"/>
<dbReference type="GeneID" id="28937420"/>
<keyword evidence="2" id="KW-0408">Iron</keyword>
<organism evidence="5 6">
    <name type="scientific">Pneumocystis carinii (strain B80)</name>
    <name type="common">Rat pneumocystis pneumonia agent</name>
    <name type="synonym">Pneumocystis carinii f. sp. carinii</name>
    <dbReference type="NCBI Taxonomy" id="1408658"/>
    <lineage>
        <taxon>Eukaryota</taxon>
        <taxon>Fungi</taxon>
        <taxon>Dikarya</taxon>
        <taxon>Ascomycota</taxon>
        <taxon>Taphrinomycotina</taxon>
        <taxon>Pneumocystomycetes</taxon>
        <taxon>Pneumocystaceae</taxon>
        <taxon>Pneumocystis</taxon>
    </lineage>
</organism>
<dbReference type="Pfam" id="PF02906">
    <property type="entry name" value="Fe_hyd_lg_C"/>
    <property type="match status" value="1"/>
</dbReference>
<dbReference type="GO" id="GO:0051539">
    <property type="term" value="F:4 iron, 4 sulfur cluster binding"/>
    <property type="evidence" value="ECO:0007669"/>
    <property type="project" value="UniProtKB-KW"/>
</dbReference>
<evidence type="ECO:0000259" key="4">
    <source>
        <dbReference type="Pfam" id="PF02906"/>
    </source>
</evidence>
<sequence length="483" mass="54933">MSKILSAEYLNDFISPSQACIKPIDIKRNTSNNNNIKIDKEGYYELDNDGVKKKLEPVSISLSDCLSCSGCITSAESVFIKTQSCQKINEVIIQNIGLDKNEQKILIASISPQSRASIAAAFNLSIKSTHARLAYFFTKILPFSHFIDTNFGRELALNELSNEFIRRYKAKKNGTENQLPLLTSACPGWICYAEKTHTEILPYISHVKSPQQIMGSIVKSKLEKSSGKHRQYIYYVSIMPCFDKKLEASRDEFSENGVRDVDCVITTTEVIELLKERSLDLRQIPEASHDSLFSHYIDSDIIEHPGSSSGGYLAHILSFSTRELFNIDDTNANIEHNITMNIIRNNDMREYVLKGPNDTVLRMATCYGFRNIQNLIRKLKTKKNRISQETGYDFVEVMACPSGCINGGGQLKPEIIGSSKTFTHKEWIDYVNELYDSSIKKTVNSSHISQYMKNFDKQIASKFLYTTYRSIQQDLTKKINQEW</sequence>
<dbReference type="OrthoDB" id="10253113at2759"/>
<proteinExistence type="inferred from homology"/>
<comment type="caution">
    <text evidence="5">The sequence shown here is derived from an EMBL/GenBank/DDBJ whole genome shotgun (WGS) entry which is preliminary data.</text>
</comment>
<dbReference type="AlphaFoldDB" id="A0A0W4ZE77"/>
<dbReference type="InterPro" id="IPR009016">
    <property type="entry name" value="Fe_hydrogenase"/>
</dbReference>
<name>A0A0W4ZE77_PNEC8</name>
<feature type="domain" description="Iron hydrogenase large subunit C-terminal" evidence="4">
    <location>
        <begin position="104"/>
        <end position="408"/>
    </location>
</feature>
<evidence type="ECO:0000256" key="1">
    <source>
        <dbReference type="ARBA" id="ARBA00006596"/>
    </source>
</evidence>
<dbReference type="Gene3D" id="3.40.950.10">
    <property type="entry name" value="Fe-only Hydrogenase (Larger Subunit), Chain L, domain 3"/>
    <property type="match status" value="1"/>
</dbReference>